<name>A0A917YQM7_9ACTN</name>
<dbReference type="EMBL" id="BMNH01000002">
    <property type="protein sequence ID" value="GGO63226.1"/>
    <property type="molecule type" value="Genomic_DNA"/>
</dbReference>
<protein>
    <submittedName>
        <fullName evidence="1">Uncharacterized protein</fullName>
    </submittedName>
</protein>
<dbReference type="Proteomes" id="UP000646523">
    <property type="component" value="Unassembled WGS sequence"/>
</dbReference>
<evidence type="ECO:0000313" key="1">
    <source>
        <dbReference type="EMBL" id="GGO63226.1"/>
    </source>
</evidence>
<reference evidence="1" key="2">
    <citation type="submission" date="2020-09" db="EMBL/GenBank/DDBJ databases">
        <authorList>
            <person name="Sun Q."/>
            <person name="Zhou Y."/>
        </authorList>
    </citation>
    <scope>NUCLEOTIDE SEQUENCE</scope>
    <source>
        <strain evidence="1">CGMCC 4.7368</strain>
    </source>
</reference>
<accession>A0A917YQM7</accession>
<evidence type="ECO:0000313" key="2">
    <source>
        <dbReference type="Proteomes" id="UP000646523"/>
    </source>
</evidence>
<reference evidence="1" key="1">
    <citation type="journal article" date="2014" name="Int. J. Syst. Evol. Microbiol.">
        <title>Complete genome sequence of Corynebacterium casei LMG S-19264T (=DSM 44701T), isolated from a smear-ripened cheese.</title>
        <authorList>
            <consortium name="US DOE Joint Genome Institute (JGI-PGF)"/>
            <person name="Walter F."/>
            <person name="Albersmeier A."/>
            <person name="Kalinowski J."/>
            <person name="Ruckert C."/>
        </authorList>
    </citation>
    <scope>NUCLEOTIDE SEQUENCE</scope>
    <source>
        <strain evidence="1">CGMCC 4.7368</strain>
    </source>
</reference>
<keyword evidence="2" id="KW-1185">Reference proteome</keyword>
<sequence length="224" mass="24978">MAEIWTIWDAELGYSTTSLLQAGGEQPDQRPSHDGAEPMWGISRVRPDGVPHMHIIPHSTFEWRCAEYGIDPDDMTTLLDIVLHEPWIPSPDDALARLNPVVAAQLEATHGLPTCWTPGVPDSERLAAHRARIDAVKQHRVQMLPENQRFRQGVLDYVGLQVTAPQDPLAPVKTGARLDPARVQARRLAVEWYRNNRAAPATPTYEVKPPATWMGRKPWTVAGG</sequence>
<dbReference type="RefSeq" id="WP_189122746.1">
    <property type="nucleotide sequence ID" value="NZ_BMNH01000002.1"/>
</dbReference>
<proteinExistence type="predicted"/>
<comment type="caution">
    <text evidence="1">The sequence shown here is derived from an EMBL/GenBank/DDBJ whole genome shotgun (WGS) entry which is preliminary data.</text>
</comment>
<gene>
    <name evidence="1" type="ORF">GCM10012289_09720</name>
</gene>
<dbReference type="AlphaFoldDB" id="A0A917YQM7"/>
<organism evidence="1 2">
    <name type="scientific">Nonomuraea cavernae</name>
    <dbReference type="NCBI Taxonomy" id="2045107"/>
    <lineage>
        <taxon>Bacteria</taxon>
        <taxon>Bacillati</taxon>
        <taxon>Actinomycetota</taxon>
        <taxon>Actinomycetes</taxon>
        <taxon>Streptosporangiales</taxon>
        <taxon>Streptosporangiaceae</taxon>
        <taxon>Nonomuraea</taxon>
    </lineage>
</organism>